<dbReference type="AlphaFoldDB" id="A0A2M7TVK1"/>
<dbReference type="Gene3D" id="1.10.10.10">
    <property type="entry name" value="Winged helix-like DNA-binding domain superfamily/Winged helix DNA-binding domain"/>
    <property type="match status" value="3"/>
</dbReference>
<comment type="similarity">
    <text evidence="2 5">Belongs to the RecX family.</text>
</comment>
<evidence type="ECO:0000259" key="6">
    <source>
        <dbReference type="Pfam" id="PF02631"/>
    </source>
</evidence>
<feature type="domain" description="RecX second three-helical" evidence="6">
    <location>
        <begin position="61"/>
        <end position="102"/>
    </location>
</feature>
<evidence type="ECO:0000256" key="4">
    <source>
        <dbReference type="ARBA" id="ARBA00022490"/>
    </source>
</evidence>
<dbReference type="InterPro" id="IPR053925">
    <property type="entry name" value="RecX_HTH_3rd"/>
</dbReference>
<dbReference type="GO" id="GO:0005737">
    <property type="term" value="C:cytoplasm"/>
    <property type="evidence" value="ECO:0007669"/>
    <property type="project" value="UniProtKB-SubCell"/>
</dbReference>
<evidence type="ECO:0000256" key="2">
    <source>
        <dbReference type="ARBA" id="ARBA00009695"/>
    </source>
</evidence>
<dbReference type="GO" id="GO:0006282">
    <property type="term" value="P:regulation of DNA repair"/>
    <property type="evidence" value="ECO:0007669"/>
    <property type="project" value="UniProtKB-UniRule"/>
</dbReference>
<dbReference type="PANTHER" id="PTHR33602:SF1">
    <property type="entry name" value="REGULATORY PROTEIN RECX FAMILY PROTEIN"/>
    <property type="match status" value="1"/>
</dbReference>
<dbReference type="InterPro" id="IPR053924">
    <property type="entry name" value="RecX_HTH_2nd"/>
</dbReference>
<accession>A0A2M7TVK1</accession>
<name>A0A2M7TVK1_9BACT</name>
<dbReference type="Proteomes" id="UP000228503">
    <property type="component" value="Unassembled WGS sequence"/>
</dbReference>
<dbReference type="InterPro" id="IPR036388">
    <property type="entry name" value="WH-like_DNA-bd_sf"/>
</dbReference>
<dbReference type="PANTHER" id="PTHR33602">
    <property type="entry name" value="REGULATORY PROTEIN RECX FAMILY PROTEIN"/>
    <property type="match status" value="1"/>
</dbReference>
<dbReference type="Pfam" id="PF02631">
    <property type="entry name" value="RecX_HTH2"/>
    <property type="match status" value="1"/>
</dbReference>
<feature type="domain" description="RecX third three-helical" evidence="7">
    <location>
        <begin position="108"/>
        <end position="153"/>
    </location>
</feature>
<comment type="subcellular location">
    <subcellularLocation>
        <location evidence="1 5">Cytoplasm</location>
    </subcellularLocation>
</comment>
<sequence length="164" mass="19355">MDQQKKQKQILMNKAFFYLRFRARSEFEMRQYLLKKSQTYKFDTIIVDDVIADLIKERYINDVEFAQGYVRSRSNINPKGNYAISQELQQKGVASIIIEAALKENSVDELTRARDVLKKKNNLLVHLQSEKRMQRALGHLQRRGFSYSVAKQAYDAHFNNILYI</sequence>
<dbReference type="InterPro" id="IPR003783">
    <property type="entry name" value="Regulatory_RecX"/>
</dbReference>
<keyword evidence="4 5" id="KW-0963">Cytoplasm</keyword>
<evidence type="ECO:0000256" key="5">
    <source>
        <dbReference type="HAMAP-Rule" id="MF_01114"/>
    </source>
</evidence>
<evidence type="ECO:0000313" key="8">
    <source>
        <dbReference type="EMBL" id="PIZ61857.1"/>
    </source>
</evidence>
<proteinExistence type="inferred from homology"/>
<gene>
    <name evidence="5" type="primary">recX</name>
    <name evidence="8" type="ORF">COY16_05785</name>
</gene>
<evidence type="ECO:0000259" key="7">
    <source>
        <dbReference type="Pfam" id="PF21981"/>
    </source>
</evidence>
<comment type="caution">
    <text evidence="8">The sequence shown here is derived from an EMBL/GenBank/DDBJ whole genome shotgun (WGS) entry which is preliminary data.</text>
</comment>
<dbReference type="HAMAP" id="MF_01114">
    <property type="entry name" value="RecX"/>
    <property type="match status" value="1"/>
</dbReference>
<evidence type="ECO:0000313" key="9">
    <source>
        <dbReference type="Proteomes" id="UP000228503"/>
    </source>
</evidence>
<evidence type="ECO:0000256" key="3">
    <source>
        <dbReference type="ARBA" id="ARBA00018111"/>
    </source>
</evidence>
<dbReference type="Pfam" id="PF21981">
    <property type="entry name" value="RecX_HTH3"/>
    <property type="match status" value="1"/>
</dbReference>
<dbReference type="EMBL" id="PFOB01000073">
    <property type="protein sequence ID" value="PIZ61857.1"/>
    <property type="molecule type" value="Genomic_DNA"/>
</dbReference>
<evidence type="ECO:0000256" key="1">
    <source>
        <dbReference type="ARBA" id="ARBA00004496"/>
    </source>
</evidence>
<organism evidence="8 9">
    <name type="scientific">Candidatus Roizmanbacteria bacterium CG_4_10_14_0_2_um_filter_39_13</name>
    <dbReference type="NCBI Taxonomy" id="1974825"/>
    <lineage>
        <taxon>Bacteria</taxon>
        <taxon>Candidatus Roizmaniibacteriota</taxon>
    </lineage>
</organism>
<comment type="function">
    <text evidence="5">Modulates RecA activity.</text>
</comment>
<protein>
    <recommendedName>
        <fullName evidence="3 5">Regulatory protein RecX</fullName>
    </recommendedName>
</protein>
<reference evidence="9" key="1">
    <citation type="submission" date="2017-09" db="EMBL/GenBank/DDBJ databases">
        <title>Depth-based differentiation of microbial function through sediment-hosted aquifers and enrichment of novel symbionts in the deep terrestrial subsurface.</title>
        <authorList>
            <person name="Probst A.J."/>
            <person name="Ladd B."/>
            <person name="Jarett J.K."/>
            <person name="Geller-Mcgrath D.E."/>
            <person name="Sieber C.M.K."/>
            <person name="Emerson J.B."/>
            <person name="Anantharaman K."/>
            <person name="Thomas B.C."/>
            <person name="Malmstrom R."/>
            <person name="Stieglmeier M."/>
            <person name="Klingl A."/>
            <person name="Woyke T."/>
            <person name="Ryan C.M."/>
            <person name="Banfield J.F."/>
        </authorList>
    </citation>
    <scope>NUCLEOTIDE SEQUENCE [LARGE SCALE GENOMIC DNA]</scope>
</reference>